<reference evidence="2" key="1">
    <citation type="journal article" date="2019" name="Int. J. Syst. Evol. Microbiol.">
        <title>The Global Catalogue of Microorganisms (GCM) 10K type strain sequencing project: providing services to taxonomists for standard genome sequencing and annotation.</title>
        <authorList>
            <consortium name="The Broad Institute Genomics Platform"/>
            <consortium name="The Broad Institute Genome Sequencing Center for Infectious Disease"/>
            <person name="Wu L."/>
            <person name="Ma J."/>
        </authorList>
    </citation>
    <scope>NUCLEOTIDE SEQUENCE [LARGE SCALE GENOMIC DNA]</scope>
    <source>
        <strain evidence="2">CGMCC 4.7329</strain>
    </source>
</reference>
<proteinExistence type="predicted"/>
<dbReference type="InterPro" id="IPR048274">
    <property type="entry name" value="MC_hydratase"/>
</dbReference>
<dbReference type="EMBL" id="BMNE01000003">
    <property type="protein sequence ID" value="GGN78700.1"/>
    <property type="molecule type" value="Genomic_DNA"/>
</dbReference>
<dbReference type="SUPFAM" id="SSF54637">
    <property type="entry name" value="Thioesterase/thiol ester dehydrase-isomerase"/>
    <property type="match status" value="1"/>
</dbReference>
<dbReference type="CDD" id="cd03451">
    <property type="entry name" value="FkbR2"/>
    <property type="match status" value="1"/>
</dbReference>
<comment type="caution">
    <text evidence="1">The sequence shown here is derived from an EMBL/GenBank/DDBJ whole genome shotgun (WGS) entry which is preliminary data.</text>
</comment>
<keyword evidence="2" id="KW-1185">Reference proteome</keyword>
<sequence>MTIDHLTAADTYFDDYTVGRQFRHARGKTVTEMDNVLLTNLVVNTAAAHFDEHSMVGHPVGQRIVFGGITASIVIGLASQDVSENAIAELGLTGMRLQAPVVHGDTLYAYTEITGVRDDQEDSGVVECHHWGVNQRGDVVFEADRSVRVRRRRASEGNQAMNEGNHQ</sequence>
<dbReference type="RefSeq" id="WP_189027733.1">
    <property type="nucleotide sequence ID" value="NZ_BMNE01000003.1"/>
</dbReference>
<gene>
    <name evidence="1" type="ORF">GCM10011610_26540</name>
</gene>
<accession>A0ABQ2KEQ0</accession>
<dbReference type="Proteomes" id="UP000658127">
    <property type="component" value="Unassembled WGS sequence"/>
</dbReference>
<dbReference type="InterPro" id="IPR052342">
    <property type="entry name" value="MCH/BMMD"/>
</dbReference>
<name>A0ABQ2KEQ0_9NOCA</name>
<evidence type="ECO:0000313" key="2">
    <source>
        <dbReference type="Proteomes" id="UP000658127"/>
    </source>
</evidence>
<dbReference type="PANTHER" id="PTHR43664">
    <property type="entry name" value="MONOAMINE OXIDASE-RELATED"/>
    <property type="match status" value="1"/>
</dbReference>
<organism evidence="1 2">
    <name type="scientific">Nocardia rhizosphaerihabitans</name>
    <dbReference type="NCBI Taxonomy" id="1691570"/>
    <lineage>
        <taxon>Bacteria</taxon>
        <taxon>Bacillati</taxon>
        <taxon>Actinomycetota</taxon>
        <taxon>Actinomycetes</taxon>
        <taxon>Mycobacteriales</taxon>
        <taxon>Nocardiaceae</taxon>
        <taxon>Nocardia</taxon>
    </lineage>
</organism>
<evidence type="ECO:0000313" key="1">
    <source>
        <dbReference type="EMBL" id="GGN78700.1"/>
    </source>
</evidence>
<dbReference type="Pfam" id="PF19315">
    <property type="entry name" value="MC_hydratase"/>
    <property type="match status" value="1"/>
</dbReference>
<protein>
    <submittedName>
        <fullName evidence="1">MaoC-like dehydratase</fullName>
    </submittedName>
</protein>
<dbReference type="InterPro" id="IPR029069">
    <property type="entry name" value="HotDog_dom_sf"/>
</dbReference>
<dbReference type="PANTHER" id="PTHR43664:SF1">
    <property type="entry name" value="BETA-METHYLMALYL-COA DEHYDRATASE"/>
    <property type="match status" value="1"/>
</dbReference>
<dbReference type="Gene3D" id="3.10.129.10">
    <property type="entry name" value="Hotdog Thioesterase"/>
    <property type="match status" value="1"/>
</dbReference>